<proteinExistence type="predicted"/>
<dbReference type="Pfam" id="PF10507">
    <property type="entry name" value="TMEM65"/>
    <property type="match status" value="1"/>
</dbReference>
<evidence type="ECO:0000313" key="8">
    <source>
        <dbReference type="RefSeq" id="XP_022092584.1"/>
    </source>
</evidence>
<dbReference type="PANTHER" id="PTHR21706">
    <property type="entry name" value="TRANSMEMBRANE PROTEIN 65"/>
    <property type="match status" value="1"/>
</dbReference>
<keyword evidence="4 6" id="KW-0472">Membrane</keyword>
<feature type="region of interest" description="Disordered" evidence="5">
    <location>
        <begin position="97"/>
        <end position="128"/>
    </location>
</feature>
<name>A0A8B7YH62_ACAPL</name>
<evidence type="ECO:0000256" key="5">
    <source>
        <dbReference type="SAM" id="MobiDB-lite"/>
    </source>
</evidence>
<evidence type="ECO:0000256" key="3">
    <source>
        <dbReference type="ARBA" id="ARBA00022989"/>
    </source>
</evidence>
<accession>A0A8B7YH62</accession>
<dbReference type="PANTHER" id="PTHR21706:SF15">
    <property type="entry name" value="TRANSMEMBRANE PROTEIN 65"/>
    <property type="match status" value="1"/>
</dbReference>
<evidence type="ECO:0000256" key="2">
    <source>
        <dbReference type="ARBA" id="ARBA00022692"/>
    </source>
</evidence>
<evidence type="ECO:0000313" key="7">
    <source>
        <dbReference type="Proteomes" id="UP000694845"/>
    </source>
</evidence>
<dbReference type="Proteomes" id="UP000694845">
    <property type="component" value="Unplaced"/>
</dbReference>
<evidence type="ECO:0000256" key="4">
    <source>
        <dbReference type="ARBA" id="ARBA00023136"/>
    </source>
</evidence>
<dbReference type="KEGG" id="aplc:110980311"/>
<feature type="transmembrane region" description="Helical" evidence="6">
    <location>
        <begin position="7"/>
        <end position="27"/>
    </location>
</feature>
<evidence type="ECO:0000256" key="1">
    <source>
        <dbReference type="ARBA" id="ARBA00004141"/>
    </source>
</evidence>
<evidence type="ECO:0000256" key="6">
    <source>
        <dbReference type="SAM" id="Phobius"/>
    </source>
</evidence>
<reference evidence="8" key="1">
    <citation type="submission" date="2025-08" db="UniProtKB">
        <authorList>
            <consortium name="RefSeq"/>
        </authorList>
    </citation>
    <scope>IDENTIFICATION</scope>
</reference>
<dbReference type="GO" id="GO:0005739">
    <property type="term" value="C:mitochondrion"/>
    <property type="evidence" value="ECO:0007669"/>
    <property type="project" value="TreeGrafter"/>
</dbReference>
<organism evidence="7 8">
    <name type="scientific">Acanthaster planci</name>
    <name type="common">Crown-of-thorns starfish</name>
    <dbReference type="NCBI Taxonomy" id="133434"/>
    <lineage>
        <taxon>Eukaryota</taxon>
        <taxon>Metazoa</taxon>
        <taxon>Echinodermata</taxon>
        <taxon>Eleutherozoa</taxon>
        <taxon>Asterozoa</taxon>
        <taxon>Asteroidea</taxon>
        <taxon>Valvatacea</taxon>
        <taxon>Valvatida</taxon>
        <taxon>Acanthasteridae</taxon>
        <taxon>Acanthaster</taxon>
    </lineage>
</organism>
<dbReference type="InterPro" id="IPR019537">
    <property type="entry name" value="TMEM65"/>
</dbReference>
<sequence length="128" mass="13524">MIVAGDYIDLTIGITLGISTMAAAALGNLISDLAGVGLAGYVEALAARVGVHPKELTPEQADMRQTRWMAGIGRALGLMIGCLAGMLPLLFLETREQAEEQASEGDTSGPDEQPESQQVFRYGFEAIN</sequence>
<comment type="subcellular location">
    <subcellularLocation>
        <location evidence="1">Membrane</location>
        <topology evidence="1">Multi-pass membrane protein</topology>
    </subcellularLocation>
</comment>
<keyword evidence="3 6" id="KW-1133">Transmembrane helix</keyword>
<dbReference type="GO" id="GO:0016020">
    <property type="term" value="C:membrane"/>
    <property type="evidence" value="ECO:0007669"/>
    <property type="project" value="UniProtKB-SubCell"/>
</dbReference>
<dbReference type="AlphaFoldDB" id="A0A8B7YH62"/>
<keyword evidence="2 6" id="KW-0812">Transmembrane</keyword>
<dbReference type="RefSeq" id="XP_022092584.1">
    <property type="nucleotide sequence ID" value="XM_022236892.1"/>
</dbReference>
<dbReference type="OrthoDB" id="430821at2759"/>
<feature type="transmembrane region" description="Helical" evidence="6">
    <location>
        <begin position="72"/>
        <end position="92"/>
    </location>
</feature>
<dbReference type="GeneID" id="110980311"/>
<keyword evidence="7" id="KW-1185">Reference proteome</keyword>
<gene>
    <name evidence="8" type="primary">LOC110980311</name>
</gene>
<protein>
    <submittedName>
        <fullName evidence="8">Transmembrane protein 65-like</fullName>
    </submittedName>
</protein>